<organism evidence="3 4">
    <name type="scientific">Herbaspirillum frisingense</name>
    <dbReference type="NCBI Taxonomy" id="92645"/>
    <lineage>
        <taxon>Bacteria</taxon>
        <taxon>Pseudomonadati</taxon>
        <taxon>Pseudomonadota</taxon>
        <taxon>Betaproteobacteria</taxon>
        <taxon>Burkholderiales</taxon>
        <taxon>Oxalobacteraceae</taxon>
        <taxon>Herbaspirillum</taxon>
    </lineage>
</organism>
<dbReference type="InterPro" id="IPR011006">
    <property type="entry name" value="CheY-like_superfamily"/>
</dbReference>
<evidence type="ECO:0000259" key="2">
    <source>
        <dbReference type="PROSITE" id="PS50110"/>
    </source>
</evidence>
<evidence type="ECO:0000256" key="1">
    <source>
        <dbReference type="PROSITE-ProRule" id="PRU00169"/>
    </source>
</evidence>
<protein>
    <recommendedName>
        <fullName evidence="2">Response regulatory domain-containing protein</fullName>
    </recommendedName>
</protein>
<sequence>MSHNLPKILIIDPDLDAIELARFALWRSDLPCRFEWFDDAEVANASLLTQALCQSRDMPALILLDPRNFPGAEGYQLLRTLCVYQAVSHIPLVLFTSSPFSSDFRIEQDSRIWYAAKPTDPREFMNVLTRCVQSRLYEPAHH</sequence>
<comment type="caution">
    <text evidence="3">The sequence shown here is derived from an EMBL/GenBank/DDBJ whole genome shotgun (WGS) entry which is preliminary data.</text>
</comment>
<dbReference type="GO" id="GO:0000160">
    <property type="term" value="P:phosphorelay signal transduction system"/>
    <property type="evidence" value="ECO:0007669"/>
    <property type="project" value="InterPro"/>
</dbReference>
<dbReference type="EMBL" id="WNDX01000034">
    <property type="protein sequence ID" value="KAF1045148.1"/>
    <property type="molecule type" value="Genomic_DNA"/>
</dbReference>
<reference evidence="4" key="1">
    <citation type="journal article" date="2020" name="MBio">
        <title>Horizontal gene transfer to a defensive symbiont with a reduced genome amongst a multipartite beetle microbiome.</title>
        <authorList>
            <person name="Waterworth S.C."/>
            <person name="Florez L.V."/>
            <person name="Rees E.R."/>
            <person name="Hertweck C."/>
            <person name="Kaltenpoth M."/>
            <person name="Kwan J.C."/>
        </authorList>
    </citation>
    <scope>NUCLEOTIDE SEQUENCE [LARGE SCALE GENOMIC DNA]</scope>
</reference>
<dbReference type="SUPFAM" id="SSF52172">
    <property type="entry name" value="CheY-like"/>
    <property type="match status" value="1"/>
</dbReference>
<dbReference type="Proteomes" id="UP000462435">
    <property type="component" value="Unassembled WGS sequence"/>
</dbReference>
<dbReference type="InterPro" id="IPR001789">
    <property type="entry name" value="Sig_transdc_resp-reg_receiver"/>
</dbReference>
<dbReference type="AlphaFoldDB" id="A0A7V8FXZ0"/>
<accession>A0A7V8FXZ0</accession>
<dbReference type="PROSITE" id="PS50110">
    <property type="entry name" value="RESPONSE_REGULATORY"/>
    <property type="match status" value="1"/>
</dbReference>
<gene>
    <name evidence="3" type="ORF">GAK35_01474</name>
</gene>
<keyword evidence="1" id="KW-0597">Phosphoprotein</keyword>
<feature type="domain" description="Response regulatory" evidence="2">
    <location>
        <begin position="7"/>
        <end position="132"/>
    </location>
</feature>
<name>A0A7V8FXZ0_9BURK</name>
<proteinExistence type="predicted"/>
<feature type="modified residue" description="4-aspartylphosphate" evidence="1">
    <location>
        <position position="65"/>
    </location>
</feature>
<evidence type="ECO:0000313" key="3">
    <source>
        <dbReference type="EMBL" id="KAF1045148.1"/>
    </source>
</evidence>
<dbReference type="Gene3D" id="3.40.50.2300">
    <property type="match status" value="1"/>
</dbReference>
<evidence type="ECO:0000313" key="4">
    <source>
        <dbReference type="Proteomes" id="UP000462435"/>
    </source>
</evidence>